<sequence length="59" mass="6640">MRMFEKLNDLCRRLFCRGDGITNRNAVAIVAGEIQPGSTGFDAIHEFLELSKTDVVLRN</sequence>
<keyword evidence="2" id="KW-1185">Reference proteome</keyword>
<protein>
    <submittedName>
        <fullName evidence="1">Uncharacterized protein</fullName>
    </submittedName>
</protein>
<accession>B9XAP6</accession>
<dbReference type="STRING" id="320771.Cflav_PD5716"/>
<proteinExistence type="predicted"/>
<dbReference type="Proteomes" id="UP000003688">
    <property type="component" value="Unassembled WGS sequence"/>
</dbReference>
<dbReference type="EMBL" id="ABOX02000002">
    <property type="protein sequence ID" value="EEF63081.1"/>
    <property type="molecule type" value="Genomic_DNA"/>
</dbReference>
<evidence type="ECO:0000313" key="1">
    <source>
        <dbReference type="EMBL" id="EEF63081.1"/>
    </source>
</evidence>
<organism evidence="1 2">
    <name type="scientific">Pedosphaera parvula (strain Ellin514)</name>
    <dbReference type="NCBI Taxonomy" id="320771"/>
    <lineage>
        <taxon>Bacteria</taxon>
        <taxon>Pseudomonadati</taxon>
        <taxon>Verrucomicrobiota</taxon>
        <taxon>Pedosphaerae</taxon>
        <taxon>Pedosphaerales</taxon>
        <taxon>Pedosphaeraceae</taxon>
        <taxon>Pedosphaera</taxon>
    </lineage>
</organism>
<evidence type="ECO:0000313" key="2">
    <source>
        <dbReference type="Proteomes" id="UP000003688"/>
    </source>
</evidence>
<gene>
    <name evidence="1" type="ORF">Cflav_PD5716</name>
</gene>
<comment type="caution">
    <text evidence="1">The sequence shown here is derived from an EMBL/GenBank/DDBJ whole genome shotgun (WGS) entry which is preliminary data.</text>
</comment>
<dbReference type="AlphaFoldDB" id="B9XAP6"/>
<name>B9XAP6_PEDPL</name>
<reference evidence="1 2" key="1">
    <citation type="journal article" date="2011" name="J. Bacteriol.">
        <title>Genome sequence of 'Pedosphaera parvula' Ellin514, an aerobic Verrucomicrobial isolate from pasture soil.</title>
        <authorList>
            <person name="Kant R."/>
            <person name="van Passel M.W."/>
            <person name="Sangwan P."/>
            <person name="Palva A."/>
            <person name="Lucas S."/>
            <person name="Copeland A."/>
            <person name="Lapidus A."/>
            <person name="Glavina Del Rio T."/>
            <person name="Dalin E."/>
            <person name="Tice H."/>
            <person name="Bruce D."/>
            <person name="Goodwin L."/>
            <person name="Pitluck S."/>
            <person name="Chertkov O."/>
            <person name="Larimer F.W."/>
            <person name="Land M.L."/>
            <person name="Hauser L."/>
            <person name="Brettin T.S."/>
            <person name="Detter J.C."/>
            <person name="Han S."/>
            <person name="de Vos W.M."/>
            <person name="Janssen P.H."/>
            <person name="Smidt H."/>
        </authorList>
    </citation>
    <scope>NUCLEOTIDE SEQUENCE [LARGE SCALE GENOMIC DNA]</scope>
    <source>
        <strain evidence="1 2">Ellin514</strain>
    </source>
</reference>